<feature type="transmembrane region" description="Helical" evidence="7">
    <location>
        <begin position="119"/>
        <end position="139"/>
    </location>
</feature>
<evidence type="ECO:0000256" key="3">
    <source>
        <dbReference type="ARBA" id="ARBA00022475"/>
    </source>
</evidence>
<name>A0A926F4D6_9BACT</name>
<dbReference type="Proteomes" id="UP000651085">
    <property type="component" value="Unassembled WGS sequence"/>
</dbReference>
<dbReference type="Pfam" id="PF02308">
    <property type="entry name" value="MgtC"/>
    <property type="match status" value="1"/>
</dbReference>
<dbReference type="PRINTS" id="PR01837">
    <property type="entry name" value="MGTCSAPBPROT"/>
</dbReference>
<evidence type="ECO:0000256" key="6">
    <source>
        <dbReference type="ARBA" id="ARBA00023136"/>
    </source>
</evidence>
<proteinExistence type="inferred from homology"/>
<keyword evidence="4 7" id="KW-0812">Transmembrane</keyword>
<dbReference type="RefSeq" id="WP_262432953.1">
    <property type="nucleotide sequence ID" value="NZ_JACRTF010000001.1"/>
</dbReference>
<evidence type="ECO:0000256" key="2">
    <source>
        <dbReference type="ARBA" id="ARBA00009298"/>
    </source>
</evidence>
<evidence type="ECO:0000256" key="1">
    <source>
        <dbReference type="ARBA" id="ARBA00004651"/>
    </source>
</evidence>
<evidence type="ECO:0000259" key="8">
    <source>
        <dbReference type="Pfam" id="PF02308"/>
    </source>
</evidence>
<sequence>MTLDFDFALRLLVAGILGAVIGLDREYRAKEAGYRTHFLVSLGSALIMIVSQYGFQDIIKESSVTLDPSRVAAQVVSGIGFIGAGTIIFQKQIVRGLTTAAGLWATAGIGLAIGGGMYILGISATVLTLIGLEALSLIFKRLGMKSYMISFSTDNKDILKAITDKFNTRSYTIVSYQVEKQGYKDSIIYQVTMVLKSKKHYDEGHLLSLLQEFPDILVNSIE</sequence>
<feature type="transmembrane region" description="Helical" evidence="7">
    <location>
        <begin position="7"/>
        <end position="24"/>
    </location>
</feature>
<feature type="domain" description="MgtC/SapB/SrpB/YhiD N-terminal" evidence="8">
    <location>
        <begin position="11"/>
        <end position="136"/>
    </location>
</feature>
<accession>A0A926F4D6</accession>
<dbReference type="EMBL" id="JACRTF010000001">
    <property type="protein sequence ID" value="MBC8591730.1"/>
    <property type="molecule type" value="Genomic_DNA"/>
</dbReference>
<keyword evidence="10" id="KW-1185">Reference proteome</keyword>
<evidence type="ECO:0000256" key="5">
    <source>
        <dbReference type="ARBA" id="ARBA00022989"/>
    </source>
</evidence>
<dbReference type="GO" id="GO:0005886">
    <property type="term" value="C:plasma membrane"/>
    <property type="evidence" value="ECO:0007669"/>
    <property type="project" value="UniProtKB-SubCell"/>
</dbReference>
<keyword evidence="3" id="KW-1003">Cell membrane</keyword>
<keyword evidence="5 7" id="KW-1133">Transmembrane helix</keyword>
<evidence type="ECO:0000256" key="4">
    <source>
        <dbReference type="ARBA" id="ARBA00022692"/>
    </source>
</evidence>
<comment type="subcellular location">
    <subcellularLocation>
        <location evidence="1">Cell membrane</location>
        <topology evidence="1">Multi-pass membrane protein</topology>
    </subcellularLocation>
</comment>
<dbReference type="InterPro" id="IPR049177">
    <property type="entry name" value="MgtC_SapB_SrpB_YhiD_N"/>
</dbReference>
<evidence type="ECO:0000256" key="7">
    <source>
        <dbReference type="SAM" id="Phobius"/>
    </source>
</evidence>
<feature type="transmembrane region" description="Helical" evidence="7">
    <location>
        <begin position="96"/>
        <end position="113"/>
    </location>
</feature>
<gene>
    <name evidence="9" type="ORF">H8744_00455</name>
</gene>
<dbReference type="PANTHER" id="PTHR33778">
    <property type="entry name" value="PROTEIN MGTC"/>
    <property type="match status" value="1"/>
</dbReference>
<dbReference type="PANTHER" id="PTHR33778:SF1">
    <property type="entry name" value="MAGNESIUM TRANSPORTER YHID-RELATED"/>
    <property type="match status" value="1"/>
</dbReference>
<comment type="caution">
    <text evidence="9">The sequence shown here is derived from an EMBL/GenBank/DDBJ whole genome shotgun (WGS) entry which is preliminary data.</text>
</comment>
<evidence type="ECO:0000313" key="10">
    <source>
        <dbReference type="Proteomes" id="UP000651085"/>
    </source>
</evidence>
<evidence type="ECO:0000313" key="9">
    <source>
        <dbReference type="EMBL" id="MBC8591730.1"/>
    </source>
</evidence>
<feature type="transmembrane region" description="Helical" evidence="7">
    <location>
        <begin position="71"/>
        <end position="89"/>
    </location>
</feature>
<comment type="similarity">
    <text evidence="2">Belongs to the MgtC/SapB family.</text>
</comment>
<keyword evidence="6 7" id="KW-0472">Membrane</keyword>
<protein>
    <submittedName>
        <fullName evidence="9">MgtC/SapB family protein</fullName>
    </submittedName>
</protein>
<reference evidence="9" key="1">
    <citation type="submission" date="2020-08" db="EMBL/GenBank/DDBJ databases">
        <title>Genome public.</title>
        <authorList>
            <person name="Liu C."/>
            <person name="Sun Q."/>
        </authorList>
    </citation>
    <scope>NUCLEOTIDE SEQUENCE</scope>
    <source>
        <strain evidence="9">N12</strain>
    </source>
</reference>
<feature type="transmembrane region" description="Helical" evidence="7">
    <location>
        <begin position="36"/>
        <end position="55"/>
    </location>
</feature>
<dbReference type="InterPro" id="IPR003416">
    <property type="entry name" value="MgtC/SapB/SrpB/YhiD_fam"/>
</dbReference>
<organism evidence="9 10">
    <name type="scientific">Jilunia laotingensis</name>
    <dbReference type="NCBI Taxonomy" id="2763675"/>
    <lineage>
        <taxon>Bacteria</taxon>
        <taxon>Pseudomonadati</taxon>
        <taxon>Bacteroidota</taxon>
        <taxon>Bacteroidia</taxon>
        <taxon>Bacteroidales</taxon>
        <taxon>Bacteroidaceae</taxon>
        <taxon>Jilunia</taxon>
    </lineage>
</organism>
<dbReference type="AlphaFoldDB" id="A0A926F4D6"/>